<dbReference type="EMBL" id="BMAU01021305">
    <property type="protein sequence ID" value="GFY11481.1"/>
    <property type="molecule type" value="Genomic_DNA"/>
</dbReference>
<reference evidence="6" key="1">
    <citation type="submission" date="2020-08" db="EMBL/GenBank/DDBJ databases">
        <title>Multicomponent nature underlies the extraordinary mechanical properties of spider dragline silk.</title>
        <authorList>
            <person name="Kono N."/>
            <person name="Nakamura H."/>
            <person name="Mori M."/>
            <person name="Yoshida Y."/>
            <person name="Ohtoshi R."/>
            <person name="Malay A.D."/>
            <person name="Moran D.A.P."/>
            <person name="Tomita M."/>
            <person name="Numata K."/>
            <person name="Arakawa K."/>
        </authorList>
    </citation>
    <scope>NUCLEOTIDE SEQUENCE</scope>
</reference>
<keyword evidence="4" id="KW-0325">Glycoprotein</keyword>
<keyword evidence="3" id="KW-0732">Signal</keyword>
<evidence type="ECO:0000256" key="3">
    <source>
        <dbReference type="ARBA" id="ARBA00022729"/>
    </source>
</evidence>
<dbReference type="InterPro" id="IPR025155">
    <property type="entry name" value="WxxW_domain"/>
</dbReference>
<comment type="caution">
    <text evidence="6">The sequence shown here is derived from an EMBL/GenBank/DDBJ whole genome shotgun (WGS) entry which is preliminary data.</text>
</comment>
<gene>
    <name evidence="6" type="ORF">TNCV_3183191</name>
</gene>
<accession>A0A8X6SNA2</accession>
<evidence type="ECO:0000259" key="5">
    <source>
        <dbReference type="Pfam" id="PF13330"/>
    </source>
</evidence>
<keyword evidence="2" id="KW-0964">Secreted</keyword>
<dbReference type="GO" id="GO:0005576">
    <property type="term" value="C:extracellular region"/>
    <property type="evidence" value="ECO:0007669"/>
    <property type="project" value="UniProtKB-SubCell"/>
</dbReference>
<dbReference type="AlphaFoldDB" id="A0A8X6SNA2"/>
<protein>
    <recommendedName>
        <fullName evidence="5">WxxW domain-containing protein</fullName>
    </recommendedName>
</protein>
<dbReference type="Pfam" id="PF13330">
    <property type="entry name" value="Mucin2_WxxW"/>
    <property type="match status" value="1"/>
</dbReference>
<evidence type="ECO:0000256" key="2">
    <source>
        <dbReference type="ARBA" id="ARBA00022525"/>
    </source>
</evidence>
<evidence type="ECO:0000256" key="1">
    <source>
        <dbReference type="ARBA" id="ARBA00004613"/>
    </source>
</evidence>
<evidence type="ECO:0000313" key="7">
    <source>
        <dbReference type="Proteomes" id="UP000887159"/>
    </source>
</evidence>
<organism evidence="6 7">
    <name type="scientific">Trichonephila clavipes</name>
    <name type="common">Golden silk orbweaver</name>
    <name type="synonym">Nephila clavipes</name>
    <dbReference type="NCBI Taxonomy" id="2585209"/>
    <lineage>
        <taxon>Eukaryota</taxon>
        <taxon>Metazoa</taxon>
        <taxon>Ecdysozoa</taxon>
        <taxon>Arthropoda</taxon>
        <taxon>Chelicerata</taxon>
        <taxon>Arachnida</taxon>
        <taxon>Araneae</taxon>
        <taxon>Araneomorphae</taxon>
        <taxon>Entelegynae</taxon>
        <taxon>Araneoidea</taxon>
        <taxon>Nephilidae</taxon>
        <taxon>Trichonephila</taxon>
    </lineage>
</organism>
<comment type="subcellular location">
    <subcellularLocation>
        <location evidence="1">Secreted</location>
    </subcellularLocation>
</comment>
<keyword evidence="7" id="KW-1185">Reference proteome</keyword>
<name>A0A8X6SNA2_TRICX</name>
<evidence type="ECO:0000313" key="6">
    <source>
        <dbReference type="EMBL" id="GFY11481.1"/>
    </source>
</evidence>
<evidence type="ECO:0000256" key="4">
    <source>
        <dbReference type="ARBA" id="ARBA00023180"/>
    </source>
</evidence>
<feature type="domain" description="WxxW" evidence="5">
    <location>
        <begin position="295"/>
        <end position="358"/>
    </location>
</feature>
<sequence>MQCRERKRMNATEWINDGASTSTAGAVEIMPVDDEIASILTPDCVGIDWAWEMRHPFRWVGDFNVNVSQDRSLLGFMLSEFNLVCIETTPATFDDYQWFEWKPRPSNGSFQSNMCTNEEIYSWSLDIKQCLLPQQNTLNDMEWSLRCLLLCIKKTRQKQCYLSKFSQFELAVQYILNIFKECCDVSGWLQEKFSCLYYGNIHEEASKVVGHLGKVKICLQTALNACSFKTVQSFIKVLGAILMVEIPDVKPGFVTTVTYNDSTVWCSTAPKNEWITLPEGDTQGPWIPVANGWMSIENILSESEWCNHPCRLECRIVGTQLDFLKSGQVVTCDVNQGFLCRDENQINACYRYEVRLWCCDETFHEFVPVPRTEIIPLLPHFEDEEEYPLPLTEEYSYVIDEIRIFHDTFTPSTVQYIEIPIQDFTVRQTYPKAETSFQRFTVRRQRHSISFDIISRYWEAWHRMVKKPSMGTG</sequence>
<proteinExistence type="predicted"/>
<dbReference type="Proteomes" id="UP000887159">
    <property type="component" value="Unassembled WGS sequence"/>
</dbReference>